<dbReference type="Proteomes" id="UP001302812">
    <property type="component" value="Unassembled WGS sequence"/>
</dbReference>
<evidence type="ECO:0000256" key="1">
    <source>
        <dbReference type="ARBA" id="ARBA00005466"/>
    </source>
</evidence>
<dbReference type="EMBL" id="MU853362">
    <property type="protein sequence ID" value="KAK4108599.1"/>
    <property type="molecule type" value="Genomic_DNA"/>
</dbReference>
<dbReference type="SUPFAM" id="SSF56176">
    <property type="entry name" value="FAD-binding/transporter-associated domain-like"/>
    <property type="match status" value="1"/>
</dbReference>
<keyword evidence="7" id="KW-1185">Reference proteome</keyword>
<evidence type="ECO:0000259" key="5">
    <source>
        <dbReference type="PROSITE" id="PS51387"/>
    </source>
</evidence>
<dbReference type="PANTHER" id="PTHR42973:SF53">
    <property type="entry name" value="FAD-BINDING PCMH-TYPE DOMAIN-CONTAINING PROTEIN-RELATED"/>
    <property type="match status" value="1"/>
</dbReference>
<proteinExistence type="inferred from homology"/>
<evidence type="ECO:0000313" key="6">
    <source>
        <dbReference type="EMBL" id="KAK4108599.1"/>
    </source>
</evidence>
<dbReference type="RefSeq" id="XP_064666169.1">
    <property type="nucleotide sequence ID" value="XM_064810596.1"/>
</dbReference>
<dbReference type="InterPro" id="IPR036318">
    <property type="entry name" value="FAD-bd_PCMH-like_sf"/>
</dbReference>
<comment type="similarity">
    <text evidence="1">Belongs to the oxygen-dependent FAD-linked oxidoreductase family.</text>
</comment>
<accession>A0AAN6T940</accession>
<feature type="domain" description="FAD-binding PCMH-type" evidence="5">
    <location>
        <begin position="33"/>
        <end position="206"/>
    </location>
</feature>
<reference evidence="6" key="1">
    <citation type="journal article" date="2023" name="Mol. Phylogenet. Evol.">
        <title>Genome-scale phylogeny and comparative genomics of the fungal order Sordariales.</title>
        <authorList>
            <person name="Hensen N."/>
            <person name="Bonometti L."/>
            <person name="Westerberg I."/>
            <person name="Brannstrom I.O."/>
            <person name="Guillou S."/>
            <person name="Cros-Aarteil S."/>
            <person name="Calhoun S."/>
            <person name="Haridas S."/>
            <person name="Kuo A."/>
            <person name="Mondo S."/>
            <person name="Pangilinan J."/>
            <person name="Riley R."/>
            <person name="LaButti K."/>
            <person name="Andreopoulos B."/>
            <person name="Lipzen A."/>
            <person name="Chen C."/>
            <person name="Yan M."/>
            <person name="Daum C."/>
            <person name="Ng V."/>
            <person name="Clum A."/>
            <person name="Steindorff A."/>
            <person name="Ohm R.A."/>
            <person name="Martin F."/>
            <person name="Silar P."/>
            <person name="Natvig D.O."/>
            <person name="Lalanne C."/>
            <person name="Gautier V."/>
            <person name="Ament-Velasquez S.L."/>
            <person name="Kruys A."/>
            <person name="Hutchinson M.I."/>
            <person name="Powell A.J."/>
            <person name="Barry K."/>
            <person name="Miller A.N."/>
            <person name="Grigoriev I.V."/>
            <person name="Debuchy R."/>
            <person name="Gladieux P."/>
            <person name="Hiltunen Thoren M."/>
            <person name="Johannesson H."/>
        </authorList>
    </citation>
    <scope>NUCLEOTIDE SEQUENCE</scope>
    <source>
        <strain evidence="6">CBS 508.74</strain>
    </source>
</reference>
<name>A0AAN6T940_9PEZI</name>
<evidence type="ECO:0000313" key="7">
    <source>
        <dbReference type="Proteomes" id="UP001302812"/>
    </source>
</evidence>
<reference evidence="6" key="2">
    <citation type="submission" date="2023-05" db="EMBL/GenBank/DDBJ databases">
        <authorList>
            <consortium name="Lawrence Berkeley National Laboratory"/>
            <person name="Steindorff A."/>
            <person name="Hensen N."/>
            <person name="Bonometti L."/>
            <person name="Westerberg I."/>
            <person name="Brannstrom I.O."/>
            <person name="Guillou S."/>
            <person name="Cros-Aarteil S."/>
            <person name="Calhoun S."/>
            <person name="Haridas S."/>
            <person name="Kuo A."/>
            <person name="Mondo S."/>
            <person name="Pangilinan J."/>
            <person name="Riley R."/>
            <person name="Labutti K."/>
            <person name="Andreopoulos B."/>
            <person name="Lipzen A."/>
            <person name="Chen C."/>
            <person name="Yanf M."/>
            <person name="Daum C."/>
            <person name="Ng V."/>
            <person name="Clum A."/>
            <person name="Ohm R."/>
            <person name="Martin F."/>
            <person name="Silar P."/>
            <person name="Natvig D."/>
            <person name="Lalanne C."/>
            <person name="Gautier V."/>
            <person name="Ament-Velasquez S.L."/>
            <person name="Kruys A."/>
            <person name="Hutchinson M.I."/>
            <person name="Powell A.J."/>
            <person name="Barry K."/>
            <person name="Miller A.N."/>
            <person name="Grigoriev I.V."/>
            <person name="Debuchy R."/>
            <person name="Gladieux P."/>
            <person name="Thoren M.H."/>
            <person name="Johannesson H."/>
        </authorList>
    </citation>
    <scope>NUCLEOTIDE SEQUENCE</scope>
    <source>
        <strain evidence="6">CBS 508.74</strain>
    </source>
</reference>
<sequence length="471" mass="50699">ACQRLSSTFPSAVYWPNTQDYIDETTAIYSTSCILSPNCVFEPSSANDVSTAVKILRQTKSKFAVRAGGHMPVPGAQSTQPGVLIALSKLNQKTYANANKTVASIGPGQTWIEVYQWAATSGLAVNGGRYPTVGVGGVLTGGGIGYFSSTKGWGVDTVVGFEIVLANGQIVNATSSGPHSDLFWAVRGGHNNYGIVTRFDLKTFPVGPAYIGGAMWDATGATGQSVQDQFFGALTEYLKPGGGVDDPNVATSAIIALSPANLDAENHPPVELISIQMAPGTDAKPRAFENFTKIEGPTVQELPGSVVPSWTLLPQALAQFGERGKRHVYWSVSFKPDPRAVMIANRTVTELAFGRMNKVRDAAVAFTYQPVSKDWLEASRAAGGNVLNLDPAGGTFVAGLLAITWTNFSDDDTVYRFCKEVGETIERETRKLGLYHPFVYLNDAHPWQKPFRSYGGNVLHRLKAIQHKYDP</sequence>
<dbReference type="GO" id="GO:0016491">
    <property type="term" value="F:oxidoreductase activity"/>
    <property type="evidence" value="ECO:0007669"/>
    <property type="project" value="UniProtKB-KW"/>
</dbReference>
<keyword evidence="2" id="KW-0285">Flavoprotein</keyword>
<dbReference type="InterPro" id="IPR050416">
    <property type="entry name" value="FAD-linked_Oxidoreductase"/>
</dbReference>
<dbReference type="AlphaFoldDB" id="A0AAN6T940"/>
<gene>
    <name evidence="6" type="ORF">N656DRAFT_683745</name>
</gene>
<dbReference type="InterPro" id="IPR016169">
    <property type="entry name" value="FAD-bd_PCMH_sub2"/>
</dbReference>
<protein>
    <submittedName>
        <fullName evidence="6">FAD-binding domain-containing protein</fullName>
    </submittedName>
</protein>
<dbReference type="InterPro" id="IPR006094">
    <property type="entry name" value="Oxid_FAD_bind_N"/>
</dbReference>
<evidence type="ECO:0000256" key="4">
    <source>
        <dbReference type="ARBA" id="ARBA00023002"/>
    </source>
</evidence>
<dbReference type="GO" id="GO:0071949">
    <property type="term" value="F:FAD binding"/>
    <property type="evidence" value="ECO:0007669"/>
    <property type="project" value="InterPro"/>
</dbReference>
<evidence type="ECO:0000256" key="3">
    <source>
        <dbReference type="ARBA" id="ARBA00022827"/>
    </source>
</evidence>
<dbReference type="GeneID" id="89934721"/>
<evidence type="ECO:0000256" key="2">
    <source>
        <dbReference type="ARBA" id="ARBA00022630"/>
    </source>
</evidence>
<comment type="caution">
    <text evidence="6">The sequence shown here is derived from an EMBL/GenBank/DDBJ whole genome shotgun (WGS) entry which is preliminary data.</text>
</comment>
<keyword evidence="4" id="KW-0560">Oxidoreductase</keyword>
<keyword evidence="3" id="KW-0274">FAD</keyword>
<feature type="non-terminal residue" evidence="6">
    <location>
        <position position="1"/>
    </location>
</feature>
<dbReference type="Gene3D" id="3.30.465.10">
    <property type="match status" value="1"/>
</dbReference>
<dbReference type="Pfam" id="PF01565">
    <property type="entry name" value="FAD_binding_4"/>
    <property type="match status" value="1"/>
</dbReference>
<dbReference type="PANTHER" id="PTHR42973">
    <property type="entry name" value="BINDING OXIDOREDUCTASE, PUTATIVE (AFU_ORTHOLOGUE AFUA_1G17690)-RELATED"/>
    <property type="match status" value="1"/>
</dbReference>
<dbReference type="PROSITE" id="PS51387">
    <property type="entry name" value="FAD_PCMH"/>
    <property type="match status" value="1"/>
</dbReference>
<feature type="non-terminal residue" evidence="6">
    <location>
        <position position="471"/>
    </location>
</feature>
<organism evidence="6 7">
    <name type="scientific">Canariomyces notabilis</name>
    <dbReference type="NCBI Taxonomy" id="2074819"/>
    <lineage>
        <taxon>Eukaryota</taxon>
        <taxon>Fungi</taxon>
        <taxon>Dikarya</taxon>
        <taxon>Ascomycota</taxon>
        <taxon>Pezizomycotina</taxon>
        <taxon>Sordariomycetes</taxon>
        <taxon>Sordariomycetidae</taxon>
        <taxon>Sordariales</taxon>
        <taxon>Chaetomiaceae</taxon>
        <taxon>Canariomyces</taxon>
    </lineage>
</organism>
<dbReference type="InterPro" id="IPR016166">
    <property type="entry name" value="FAD-bd_PCMH"/>
</dbReference>